<organism evidence="4 5">
    <name type="scientific">Guinea pig cytomegalovirus (strain 22122)</name>
    <name type="common">GPCMV</name>
    <dbReference type="NCBI Taxonomy" id="103920"/>
    <lineage>
        <taxon>Viruses</taxon>
        <taxon>Duplodnaviria</taxon>
        <taxon>Heunggongvirae</taxon>
        <taxon>Peploviricota</taxon>
        <taxon>Herviviricetes</taxon>
        <taxon>Herpesvirales</taxon>
        <taxon>Orthoherpesviridae</taxon>
        <taxon>Betaherpesvirinae</taxon>
        <taxon>Quwivirus</taxon>
        <taxon>Quwivirus caviidbeta2</taxon>
    </lineage>
</organism>
<evidence type="ECO:0000313" key="6">
    <source>
        <dbReference type="Proteomes" id="UP000132784"/>
    </source>
</evidence>
<evidence type="ECO:0000256" key="1">
    <source>
        <dbReference type="SAM" id="MobiDB-lite"/>
    </source>
</evidence>
<dbReference type="Pfam" id="PF25707">
    <property type="entry name" value="UL78"/>
    <property type="match status" value="1"/>
</dbReference>
<dbReference type="KEGG" id="vg:14536671"/>
<organismHost>
    <name type="scientific">Cavia porcellus</name>
    <name type="common">Guinea pig</name>
    <dbReference type="NCBI Taxonomy" id="10141"/>
</organismHost>
<dbReference type="SUPFAM" id="SSF81321">
    <property type="entry name" value="Family A G protein-coupled receptor-like"/>
    <property type="match status" value="1"/>
</dbReference>
<feature type="transmembrane region" description="Helical" evidence="2">
    <location>
        <begin position="145"/>
        <end position="170"/>
    </location>
</feature>
<reference evidence="4 5" key="1">
    <citation type="journal article" date="2011" name="J. Gen. Virol.">
        <title>Re-evaluation of the genome sequence of guinea pig cytomegalovirus.</title>
        <authorList>
            <person name="Kanai K."/>
            <person name="Yamada S."/>
            <person name="Yamamoto Y."/>
            <person name="Fukui Y."/>
            <person name="Kurane I."/>
            <person name="Inoue N."/>
        </authorList>
    </citation>
    <scope>NUCLEOTIDE SEQUENCE [LARGE SCALE GENOMIC DNA]</scope>
    <source>
        <strain evidence="4">22122</strain>
    </source>
</reference>
<protein>
    <submittedName>
        <fullName evidence="3 4">GP78</fullName>
    </submittedName>
</protein>
<dbReference type="GeneID" id="14536671"/>
<dbReference type="Gene3D" id="1.20.1070.10">
    <property type="entry name" value="Rhodopsin 7-helix transmembrane proteins"/>
    <property type="match status" value="1"/>
</dbReference>
<feature type="transmembrane region" description="Helical" evidence="2">
    <location>
        <begin position="224"/>
        <end position="244"/>
    </location>
</feature>
<keyword evidence="2" id="KW-1133">Transmembrane helix</keyword>
<name>B7TPY4_GPCMV</name>
<feature type="region of interest" description="Disordered" evidence="1">
    <location>
        <begin position="391"/>
        <end position="414"/>
    </location>
</feature>
<evidence type="ECO:0000256" key="2">
    <source>
        <dbReference type="SAM" id="Phobius"/>
    </source>
</evidence>
<evidence type="ECO:0000313" key="4">
    <source>
        <dbReference type="EMBL" id="BAJ78536.1"/>
    </source>
</evidence>
<reference evidence="3 6" key="2">
    <citation type="journal article" date="2013" name="Genome Announc.">
        <title>Complete genome sequence of pathogenic Guinea pig cytomegalovirus from salivary gland homogenates of infected animals.</title>
        <authorList>
            <person name="Yang D."/>
            <person name="Tamburro K."/>
            <person name="Dittmer D."/>
            <person name="Cui X."/>
            <person name="McVoy M.A."/>
            <person name="Hernandez-Alvarado N."/>
            <person name="Schleiss M.R."/>
        </authorList>
    </citation>
    <scope>NUCLEOTIDE SEQUENCE [LARGE SCALE GENOMIC DNA]</scope>
    <source>
        <strain evidence="3">21222</strain>
    </source>
</reference>
<feature type="transmembrane region" description="Helical" evidence="2">
    <location>
        <begin position="39"/>
        <end position="57"/>
    </location>
</feature>
<dbReference type="Proteomes" id="UP000102041">
    <property type="component" value="Segment"/>
</dbReference>
<keyword evidence="2" id="KW-0472">Membrane</keyword>
<feature type="transmembrane region" description="Helical" evidence="2">
    <location>
        <begin position="190"/>
        <end position="212"/>
    </location>
</feature>
<feature type="transmembrane region" description="Helical" evidence="2">
    <location>
        <begin position="69"/>
        <end position="92"/>
    </location>
</feature>
<gene>
    <name evidence="4" type="primary">GP78</name>
</gene>
<sequence length="414" mass="45251">MATTAATTTVLTVVHRLSLAETLARNYSYFYIPIVPQSFQIWVVPSAVFFSVLYVITLYKRRFSDAGSVVSIGIMAGWFTSLLANAVLQVPVYRDFGFSDKTCKTLLFMDDIGSYACVLQFIYMIVDMIYATIHPRFDRKTFTAVTAMQACALCWVTAAFLAAPSGIVSVSTRQLGSRAACTVPLTHSTLVMTIKISFAGCVPLLLTIPLCAEVAYAERRSDRYPQLGVAVLHHILMFLFHAPYPIVRAVRAVYGDLRDPPGILDYTETVSEGLQLARLAVLPMIVTLFAEPGSLGKAMRDGSSFVLGVLRWLVSLVREKRADVVAKLVHAVKALLLKQLLGCESRKGPTGHDKCFVHYEVPSNSPSIVDEEEGEEEGSRCDSVVTAECGISDQTETAPSPDVSVAFEPDGVKP</sequence>
<evidence type="ECO:0000313" key="5">
    <source>
        <dbReference type="Proteomes" id="UP000102041"/>
    </source>
</evidence>
<accession>B7TPY4</accession>
<keyword evidence="6" id="KW-1185">Reference proteome</keyword>
<dbReference type="EMBL" id="AB592928">
    <property type="protein sequence ID" value="BAJ78536.1"/>
    <property type="molecule type" value="Genomic_DNA"/>
</dbReference>
<evidence type="ECO:0000313" key="3">
    <source>
        <dbReference type="EMBL" id="AGE11548.1"/>
    </source>
</evidence>
<keyword evidence="2" id="KW-0812">Transmembrane</keyword>
<dbReference type="RefSeq" id="YP_007417844.1">
    <property type="nucleotide sequence ID" value="NC_020231.1"/>
</dbReference>
<dbReference type="InterPro" id="IPR057757">
    <property type="entry name" value="UL78-like"/>
</dbReference>
<proteinExistence type="predicted"/>
<dbReference type="EMBL" id="KC503762">
    <property type="protein sequence ID" value="AGE11548.1"/>
    <property type="molecule type" value="Genomic_DNA"/>
</dbReference>
<feature type="transmembrane region" description="Helical" evidence="2">
    <location>
        <begin position="112"/>
        <end position="133"/>
    </location>
</feature>
<dbReference type="Proteomes" id="UP000132784">
    <property type="component" value="Segment"/>
</dbReference>